<dbReference type="GO" id="GO:0033969">
    <property type="term" value="F:gamma-glutamyl-gamma-aminobutyrate hydrolase activity"/>
    <property type="evidence" value="ECO:0007669"/>
    <property type="project" value="TreeGrafter"/>
</dbReference>
<dbReference type="PROSITE" id="PS51273">
    <property type="entry name" value="GATASE_TYPE_1"/>
    <property type="match status" value="1"/>
</dbReference>
<sequence length="227" mass="25139">MDWDEGFYRLNEAYVKAVMEAGGIPVGLPYAGEDDGERIINTINGLLLSGGGDINPILYGEEPLPRLGRVITERDEREIQWTIAAIQKKIPILAVCRGLQILNVALGGTVYQDLYAQKKRETLLHSQTSLRHETSHFVHLREDSKLYKIANTKKIAVNSFHHQAIKEAAKDLAIVGVASDGIVEAAEHKTLPFCLGVQWHPEALAVNGDPMSLALFRSFIAACRKEK</sequence>
<dbReference type="PANTHER" id="PTHR43235">
    <property type="entry name" value="GLUTAMINE AMIDOTRANSFERASE PB2B2.05-RELATED"/>
    <property type="match status" value="1"/>
</dbReference>
<keyword evidence="1" id="KW-0378">Hydrolase</keyword>
<dbReference type="EMBL" id="VIGD01000001">
    <property type="protein sequence ID" value="TQE92451.1"/>
    <property type="molecule type" value="Genomic_DNA"/>
</dbReference>
<dbReference type="InterPro" id="IPR029062">
    <property type="entry name" value="Class_I_gatase-like"/>
</dbReference>
<organism evidence="1 2">
    <name type="scientific">Ureibacillus terrenus</name>
    <dbReference type="NCBI Taxonomy" id="118246"/>
    <lineage>
        <taxon>Bacteria</taxon>
        <taxon>Bacillati</taxon>
        <taxon>Bacillota</taxon>
        <taxon>Bacilli</taxon>
        <taxon>Bacillales</taxon>
        <taxon>Caryophanaceae</taxon>
        <taxon>Ureibacillus</taxon>
    </lineage>
</organism>
<reference evidence="1 2" key="1">
    <citation type="submission" date="2019-06" db="EMBL/GenBank/DDBJ databases">
        <title>Genome sequence of Ureibacillus terrenus.</title>
        <authorList>
            <person name="Maclea K.S."/>
            <person name="Simoes M."/>
        </authorList>
    </citation>
    <scope>NUCLEOTIDE SEQUENCE [LARGE SCALE GENOMIC DNA]</scope>
    <source>
        <strain evidence="1 2">ATCC BAA-384</strain>
    </source>
</reference>
<evidence type="ECO:0000313" key="1">
    <source>
        <dbReference type="EMBL" id="TQE92451.1"/>
    </source>
</evidence>
<dbReference type="GO" id="GO:0005829">
    <property type="term" value="C:cytosol"/>
    <property type="evidence" value="ECO:0007669"/>
    <property type="project" value="TreeGrafter"/>
</dbReference>
<comment type="caution">
    <text evidence="1">The sequence shown here is derived from an EMBL/GenBank/DDBJ whole genome shotgun (WGS) entry which is preliminary data.</text>
</comment>
<dbReference type="Proteomes" id="UP000315753">
    <property type="component" value="Unassembled WGS sequence"/>
</dbReference>
<dbReference type="OrthoDB" id="9813383at2"/>
<dbReference type="GO" id="GO:0006598">
    <property type="term" value="P:polyamine catabolic process"/>
    <property type="evidence" value="ECO:0007669"/>
    <property type="project" value="TreeGrafter"/>
</dbReference>
<keyword evidence="2" id="KW-1185">Reference proteome</keyword>
<dbReference type="Pfam" id="PF07722">
    <property type="entry name" value="Peptidase_C26"/>
    <property type="match status" value="1"/>
</dbReference>
<dbReference type="CDD" id="cd01745">
    <property type="entry name" value="GATase1_2"/>
    <property type="match status" value="1"/>
</dbReference>
<dbReference type="AlphaFoldDB" id="A0A540V6V4"/>
<protein>
    <submittedName>
        <fullName evidence="1">Gamma-glutamyl-gamma-aminobutyrate hydrolase family protein</fullName>
    </submittedName>
</protein>
<dbReference type="Gene3D" id="3.40.50.880">
    <property type="match status" value="1"/>
</dbReference>
<proteinExistence type="predicted"/>
<dbReference type="PANTHER" id="PTHR43235:SF1">
    <property type="entry name" value="GLUTAMINE AMIDOTRANSFERASE PB2B2.05-RELATED"/>
    <property type="match status" value="1"/>
</dbReference>
<name>A0A540V6V4_9BACL</name>
<dbReference type="InterPro" id="IPR011697">
    <property type="entry name" value="Peptidase_C26"/>
</dbReference>
<evidence type="ECO:0000313" key="2">
    <source>
        <dbReference type="Proteomes" id="UP000315753"/>
    </source>
</evidence>
<accession>A0A540V6V4</accession>
<gene>
    <name evidence="1" type="ORF">FKZ59_01710</name>
</gene>
<dbReference type="InterPro" id="IPR044668">
    <property type="entry name" value="PuuD-like"/>
</dbReference>
<dbReference type="SUPFAM" id="SSF52317">
    <property type="entry name" value="Class I glutamine amidotransferase-like"/>
    <property type="match status" value="1"/>
</dbReference>